<organism evidence="1 2">
    <name type="scientific">Eumeta variegata</name>
    <name type="common">Bagworm moth</name>
    <name type="synonym">Eumeta japonica</name>
    <dbReference type="NCBI Taxonomy" id="151549"/>
    <lineage>
        <taxon>Eukaryota</taxon>
        <taxon>Metazoa</taxon>
        <taxon>Ecdysozoa</taxon>
        <taxon>Arthropoda</taxon>
        <taxon>Hexapoda</taxon>
        <taxon>Insecta</taxon>
        <taxon>Pterygota</taxon>
        <taxon>Neoptera</taxon>
        <taxon>Endopterygota</taxon>
        <taxon>Lepidoptera</taxon>
        <taxon>Glossata</taxon>
        <taxon>Ditrysia</taxon>
        <taxon>Tineoidea</taxon>
        <taxon>Psychidae</taxon>
        <taxon>Oiketicinae</taxon>
        <taxon>Eumeta</taxon>
    </lineage>
</organism>
<dbReference type="AlphaFoldDB" id="A0A4C1X431"/>
<name>A0A4C1X431_EUMVA</name>
<sequence length="89" mass="10223">MRLKAVLFHDGDKYPLNGANPYGHGGFAQYVHRFKLKDSPYCTCDTAKIQDVLHVLEECPTFLRERKRAWELETEIGVIVGRRDSSTII</sequence>
<evidence type="ECO:0000313" key="1">
    <source>
        <dbReference type="EMBL" id="GBP58488.1"/>
    </source>
</evidence>
<dbReference type="OrthoDB" id="411823at2759"/>
<evidence type="ECO:0000313" key="2">
    <source>
        <dbReference type="Proteomes" id="UP000299102"/>
    </source>
</evidence>
<dbReference type="Proteomes" id="UP000299102">
    <property type="component" value="Unassembled WGS sequence"/>
</dbReference>
<proteinExistence type="predicted"/>
<evidence type="ECO:0008006" key="3">
    <source>
        <dbReference type="Google" id="ProtNLM"/>
    </source>
</evidence>
<comment type="caution">
    <text evidence="1">The sequence shown here is derived from an EMBL/GenBank/DDBJ whole genome shotgun (WGS) entry which is preliminary data.</text>
</comment>
<dbReference type="EMBL" id="BGZK01000736">
    <property type="protein sequence ID" value="GBP58488.1"/>
    <property type="molecule type" value="Genomic_DNA"/>
</dbReference>
<reference evidence="1 2" key="1">
    <citation type="journal article" date="2019" name="Commun. Biol.">
        <title>The bagworm genome reveals a unique fibroin gene that provides high tensile strength.</title>
        <authorList>
            <person name="Kono N."/>
            <person name="Nakamura H."/>
            <person name="Ohtoshi R."/>
            <person name="Tomita M."/>
            <person name="Numata K."/>
            <person name="Arakawa K."/>
        </authorList>
    </citation>
    <scope>NUCLEOTIDE SEQUENCE [LARGE SCALE GENOMIC DNA]</scope>
</reference>
<accession>A0A4C1X431</accession>
<protein>
    <recommendedName>
        <fullName evidence="3">Retrovirus-related Pol polyprotein from type-1 retrotransposable element R1</fullName>
    </recommendedName>
</protein>
<keyword evidence="2" id="KW-1185">Reference proteome</keyword>
<gene>
    <name evidence="1" type="ORF">EVAR_82465_1</name>
</gene>